<reference evidence="2 3" key="1">
    <citation type="submission" date="2013-02" db="EMBL/GenBank/DDBJ databases">
        <title>The Genome Sequence of Enterococcus pallens BAA-351.</title>
        <authorList>
            <consortium name="The Broad Institute Genome Sequencing Platform"/>
            <consortium name="The Broad Institute Genome Sequencing Center for Infectious Disease"/>
            <person name="Earl A.M."/>
            <person name="Gilmore M.S."/>
            <person name="Lebreton F."/>
            <person name="Walker B."/>
            <person name="Young S.K."/>
            <person name="Zeng Q."/>
            <person name="Gargeya S."/>
            <person name="Fitzgerald M."/>
            <person name="Haas B."/>
            <person name="Abouelleil A."/>
            <person name="Alvarado L."/>
            <person name="Arachchi H.M."/>
            <person name="Berlin A.M."/>
            <person name="Chapman S.B."/>
            <person name="Dewar J."/>
            <person name="Goldberg J."/>
            <person name="Griggs A."/>
            <person name="Gujja S."/>
            <person name="Hansen M."/>
            <person name="Howarth C."/>
            <person name="Imamovic A."/>
            <person name="Larimer J."/>
            <person name="McCowan C."/>
            <person name="Murphy C."/>
            <person name="Neiman D."/>
            <person name="Pearson M."/>
            <person name="Priest M."/>
            <person name="Roberts A."/>
            <person name="Saif S."/>
            <person name="Shea T."/>
            <person name="Sisk P."/>
            <person name="Sykes S."/>
            <person name="Wortman J."/>
            <person name="Nusbaum C."/>
            <person name="Birren B."/>
        </authorList>
    </citation>
    <scope>NUCLEOTIDE SEQUENCE [LARGE SCALE GENOMIC DNA]</scope>
    <source>
        <strain evidence="2 3">ATCC BAA-351</strain>
    </source>
</reference>
<dbReference type="InterPro" id="IPR036388">
    <property type="entry name" value="WH-like_DNA-bd_sf"/>
</dbReference>
<protein>
    <recommendedName>
        <fullName evidence="1">Helicase Helix-turn-helix domain-containing protein</fullName>
    </recommendedName>
</protein>
<dbReference type="Pfam" id="PF14493">
    <property type="entry name" value="HTH_40"/>
    <property type="match status" value="1"/>
</dbReference>
<sequence length="335" mass="40021">MTDFILALFHTGHKLRISTLYHLLIGKRTSSVLLHGFFYRNLPMFDSFSQLEEKQFNRWINQLIQKKLIEEVDGFGQLTEAGRARLQDKQRPQLNDLNGLRYGRERQRMWQLSLLAVQVISHLTHHKKDYVPIDSRPFFLYQTKKWLSQAEEGLLTEFPRELEQMFTALAKDQANFLANQFSGYEQYGRVAFQLLPAEWQEAPWDRLYYQNAIDAFLHQALQQPNFRRLLRQLDQLNYNQSMLKTRKLYLSGLSIEEIGQRRRLKLGTLNDHFIEWALLAEDFPFSDFQLITPDSESEMLTWRYQEFSEMPYLNFRLSQILFLKEQNYERETAAD</sequence>
<organism evidence="2 3">
    <name type="scientific">Enterococcus pallens ATCC BAA-351</name>
    <dbReference type="NCBI Taxonomy" id="1158607"/>
    <lineage>
        <taxon>Bacteria</taxon>
        <taxon>Bacillati</taxon>
        <taxon>Bacillota</taxon>
        <taxon>Bacilli</taxon>
        <taxon>Lactobacillales</taxon>
        <taxon>Enterococcaceae</taxon>
        <taxon>Enterococcus</taxon>
    </lineage>
</organism>
<comment type="caution">
    <text evidence="2">The sequence shown here is derived from an EMBL/GenBank/DDBJ whole genome shotgun (WGS) entry which is preliminary data.</text>
</comment>
<keyword evidence="3" id="KW-1185">Reference proteome</keyword>
<feature type="domain" description="Helicase Helix-turn-helix" evidence="1">
    <location>
        <begin position="241"/>
        <end position="299"/>
    </location>
</feature>
<proteinExistence type="predicted"/>
<dbReference type="STRING" id="160454.RV10_GL000371"/>
<dbReference type="eggNOG" id="COG4955">
    <property type="taxonomic scope" value="Bacteria"/>
</dbReference>
<gene>
    <name evidence="2" type="ORF">UAU_04467</name>
</gene>
<dbReference type="OrthoDB" id="2168040at2"/>
<accession>R2PVX1</accession>
<dbReference type="HOGENOM" id="CLU_066169_1_0_9"/>
<dbReference type="EMBL" id="AJAQ01000045">
    <property type="protein sequence ID" value="EOH88647.1"/>
    <property type="molecule type" value="Genomic_DNA"/>
</dbReference>
<dbReference type="PATRIC" id="fig|1158607.3.peg.4449"/>
<evidence type="ECO:0000313" key="2">
    <source>
        <dbReference type="EMBL" id="EOH88647.1"/>
    </source>
</evidence>
<name>R2PVX1_9ENTE</name>
<dbReference type="Proteomes" id="UP000013782">
    <property type="component" value="Unassembled WGS sequence"/>
</dbReference>
<dbReference type="RefSeq" id="WP_010759403.1">
    <property type="nucleotide sequence ID" value="NZ_ASWD01000003.1"/>
</dbReference>
<dbReference type="InterPro" id="IPR029491">
    <property type="entry name" value="Helicase_HTH"/>
</dbReference>
<dbReference type="Gene3D" id="1.10.10.10">
    <property type="entry name" value="Winged helix-like DNA-binding domain superfamily/Winged helix DNA-binding domain"/>
    <property type="match status" value="1"/>
</dbReference>
<dbReference type="AlphaFoldDB" id="R2PVX1"/>
<evidence type="ECO:0000259" key="1">
    <source>
        <dbReference type="Pfam" id="PF14493"/>
    </source>
</evidence>
<evidence type="ECO:0000313" key="3">
    <source>
        <dbReference type="Proteomes" id="UP000013782"/>
    </source>
</evidence>